<dbReference type="InterPro" id="IPR028087">
    <property type="entry name" value="Tad_N"/>
</dbReference>
<keyword evidence="1" id="KW-0812">Transmembrane</keyword>
<dbReference type="AlphaFoldDB" id="A0A0S7XVV3"/>
<evidence type="ECO:0000259" key="2">
    <source>
        <dbReference type="Pfam" id="PF13400"/>
    </source>
</evidence>
<dbReference type="Pfam" id="PF13400">
    <property type="entry name" value="Tad"/>
    <property type="match status" value="1"/>
</dbReference>
<name>A0A0S7XVV3_UNCSA</name>
<organism evidence="3 4">
    <name type="scientific">candidate division WOR-1 bacterium DG_54_3</name>
    <dbReference type="NCBI Taxonomy" id="1703775"/>
    <lineage>
        <taxon>Bacteria</taxon>
        <taxon>Bacillati</taxon>
        <taxon>Saganbacteria</taxon>
    </lineage>
</organism>
<protein>
    <recommendedName>
        <fullName evidence="2">Putative Flp pilus-assembly TadG-like N-terminal domain-containing protein</fullName>
    </recommendedName>
</protein>
<keyword evidence="1" id="KW-1133">Transmembrane helix</keyword>
<dbReference type="Proteomes" id="UP000051861">
    <property type="component" value="Unassembled WGS sequence"/>
</dbReference>
<evidence type="ECO:0000313" key="4">
    <source>
        <dbReference type="Proteomes" id="UP000051861"/>
    </source>
</evidence>
<feature type="transmembrane region" description="Helical" evidence="1">
    <location>
        <begin position="12"/>
        <end position="34"/>
    </location>
</feature>
<gene>
    <name evidence="3" type="ORF">AMJ44_08170</name>
</gene>
<evidence type="ECO:0000256" key="1">
    <source>
        <dbReference type="SAM" id="Phobius"/>
    </source>
</evidence>
<sequence>MQFLRRLLRDEKGASLIVVAVAIVVIFGFAVLAIDLSLIQLAKVQLQNAADAAALAGALILFTSNGNQAAAADEAIRVAGLNVAVQDTQRSVVITADDVTFPGSDRITVITHRTPDKGDPVSIYFLKVLNPLLENQGEVQAKATAAVSLVCGTDCLRPFCPPDRWDDADNDSIWDPADEYNDLNFNGLWDPGEPLTEDHDGDGVWDPEEFYDPVLTGYKAPDDIGVQVTLKLRNSNKSPKMCFYYAVRFGPEGSDTIYTGADVYQEWICPECEPFVIRIGDRLHMEPGNMVGPTVQGLECLIGLDPTAEWDPVTGTVINSAHPTSPRIIKVAAFDPTLGVQDCHGVDCVTVAKIMVLFVEEHFGDDVVGRFMKTVAEGVPDPDCPGGFLFTVRLVE</sequence>
<reference evidence="3 4" key="1">
    <citation type="journal article" date="2015" name="Microbiome">
        <title>Genomic resolution of linkages in carbon, nitrogen, and sulfur cycling among widespread estuary sediment bacteria.</title>
        <authorList>
            <person name="Baker B.J."/>
            <person name="Lazar C.S."/>
            <person name="Teske A.P."/>
            <person name="Dick G.J."/>
        </authorList>
    </citation>
    <scope>NUCLEOTIDE SEQUENCE [LARGE SCALE GENOMIC DNA]</scope>
    <source>
        <strain evidence="3">DG_54_3</strain>
    </source>
</reference>
<dbReference type="EMBL" id="LIZX01000077">
    <property type="protein sequence ID" value="KPJ66608.1"/>
    <property type="molecule type" value="Genomic_DNA"/>
</dbReference>
<accession>A0A0S7XVV3</accession>
<feature type="domain" description="Putative Flp pilus-assembly TadG-like N-terminal" evidence="2">
    <location>
        <begin position="13"/>
        <end position="58"/>
    </location>
</feature>
<evidence type="ECO:0000313" key="3">
    <source>
        <dbReference type="EMBL" id="KPJ66608.1"/>
    </source>
</evidence>
<proteinExistence type="predicted"/>
<keyword evidence="1" id="KW-0472">Membrane</keyword>
<comment type="caution">
    <text evidence="3">The sequence shown here is derived from an EMBL/GenBank/DDBJ whole genome shotgun (WGS) entry which is preliminary data.</text>
</comment>